<accession>A0A1F6AX09</accession>
<name>A0A1F6AX09_9BACT</name>
<feature type="region of interest" description="Disordered" evidence="1">
    <location>
        <begin position="1"/>
        <end position="28"/>
    </location>
</feature>
<dbReference type="STRING" id="1798396.A2973_04530"/>
<feature type="compositionally biased region" description="Polar residues" evidence="1">
    <location>
        <begin position="1"/>
        <end position="18"/>
    </location>
</feature>
<keyword evidence="2" id="KW-1133">Transmembrane helix</keyword>
<proteinExistence type="predicted"/>
<dbReference type="Proteomes" id="UP000176409">
    <property type="component" value="Unassembled WGS sequence"/>
</dbReference>
<evidence type="ECO:0000256" key="1">
    <source>
        <dbReference type="SAM" id="MobiDB-lite"/>
    </source>
</evidence>
<comment type="caution">
    <text evidence="3">The sequence shown here is derived from an EMBL/GenBank/DDBJ whole genome shotgun (WGS) entry which is preliminary data.</text>
</comment>
<evidence type="ECO:0000313" key="3">
    <source>
        <dbReference type="EMBL" id="OGG28857.1"/>
    </source>
</evidence>
<evidence type="ECO:0000313" key="4">
    <source>
        <dbReference type="Proteomes" id="UP000176409"/>
    </source>
</evidence>
<reference evidence="3 4" key="1">
    <citation type="journal article" date="2016" name="Nat. Commun.">
        <title>Thousands of microbial genomes shed light on interconnected biogeochemical processes in an aquifer system.</title>
        <authorList>
            <person name="Anantharaman K."/>
            <person name="Brown C.T."/>
            <person name="Hug L.A."/>
            <person name="Sharon I."/>
            <person name="Castelle C.J."/>
            <person name="Probst A.J."/>
            <person name="Thomas B.C."/>
            <person name="Singh A."/>
            <person name="Wilkins M.J."/>
            <person name="Karaoz U."/>
            <person name="Brodie E.L."/>
            <person name="Williams K.H."/>
            <person name="Hubbard S.S."/>
            <person name="Banfield J.F."/>
        </authorList>
    </citation>
    <scope>NUCLEOTIDE SEQUENCE [LARGE SCALE GENOMIC DNA]</scope>
</reference>
<gene>
    <name evidence="3" type="ORF">A2973_04530</name>
</gene>
<dbReference type="EMBL" id="MFJZ01000069">
    <property type="protein sequence ID" value="OGG28857.1"/>
    <property type="molecule type" value="Genomic_DNA"/>
</dbReference>
<keyword evidence="2" id="KW-0812">Transmembrane</keyword>
<evidence type="ECO:0000256" key="2">
    <source>
        <dbReference type="SAM" id="Phobius"/>
    </source>
</evidence>
<protein>
    <submittedName>
        <fullName evidence="3">Uncharacterized protein</fullName>
    </submittedName>
</protein>
<organism evidence="3 4">
    <name type="scientific">Candidatus Gottesmanbacteria bacterium RIFCSPLOWO2_01_FULL_49_10</name>
    <dbReference type="NCBI Taxonomy" id="1798396"/>
    <lineage>
        <taxon>Bacteria</taxon>
        <taxon>Candidatus Gottesmaniibacteriota</taxon>
    </lineage>
</organism>
<feature type="transmembrane region" description="Helical" evidence="2">
    <location>
        <begin position="37"/>
        <end position="59"/>
    </location>
</feature>
<dbReference type="AlphaFoldDB" id="A0A1F6AX09"/>
<keyword evidence="2" id="KW-0472">Membrane</keyword>
<sequence>MDQQSTGTPTAPNPSVQPDFSPPSTPLVTNSKPKNHIFIWIMAGLTILGIGITVGLFLGKTLKNPFTPKQSISSYEQCLEAKNSILQESYPATCITANGKRFTQPLTDEEKQNLLPPDQSVESTGSTATANWKTYSFSDGSFKHPNSWAEKPILIRGSGFTQEIKDKEGLYLLTLFTQGNYSQITGKPYTTLEEFIGPPPNILETLTIDGQQGGRILPRAGSENKNAIVFFSKDKKTIYTIELDTGSSTLADPQVTEESVKTGQELFDQILSTFRFVDPPSVNPVSCGGWNTGGSIECTCIGKLIKPTCPPNTICDAIDYQCEGQCGQCCWRGVAENNQYPKCQN</sequence>